<evidence type="ECO:0000256" key="15">
    <source>
        <dbReference type="ARBA" id="ARBA00060886"/>
    </source>
</evidence>
<dbReference type="AlphaFoldDB" id="A0A6J2YLE8"/>
<dbReference type="GO" id="GO:0005739">
    <property type="term" value="C:mitochondrion"/>
    <property type="evidence" value="ECO:0007669"/>
    <property type="project" value="UniProtKB-SubCell"/>
</dbReference>
<dbReference type="FunCoup" id="A0A6J2YLE8">
    <property type="interactions" value="249"/>
</dbReference>
<evidence type="ECO:0000256" key="5">
    <source>
        <dbReference type="ARBA" id="ARBA00022490"/>
    </source>
</evidence>
<organism evidence="18 19">
    <name type="scientific">Sitophilus oryzae</name>
    <name type="common">Rice weevil</name>
    <name type="synonym">Curculio oryzae</name>
    <dbReference type="NCBI Taxonomy" id="7048"/>
    <lineage>
        <taxon>Eukaryota</taxon>
        <taxon>Metazoa</taxon>
        <taxon>Ecdysozoa</taxon>
        <taxon>Arthropoda</taxon>
        <taxon>Hexapoda</taxon>
        <taxon>Insecta</taxon>
        <taxon>Pterygota</taxon>
        <taxon>Neoptera</taxon>
        <taxon>Endopterygota</taxon>
        <taxon>Coleoptera</taxon>
        <taxon>Polyphaga</taxon>
        <taxon>Cucujiformia</taxon>
        <taxon>Curculionidae</taxon>
        <taxon>Dryophthorinae</taxon>
        <taxon>Sitophilus</taxon>
    </lineage>
</organism>
<dbReference type="Proteomes" id="UP000504635">
    <property type="component" value="Unplaced"/>
</dbReference>
<feature type="transmembrane region" description="Helical" evidence="17">
    <location>
        <begin position="12"/>
        <end position="31"/>
    </location>
</feature>
<evidence type="ECO:0000256" key="17">
    <source>
        <dbReference type="SAM" id="Phobius"/>
    </source>
</evidence>
<dbReference type="GeneID" id="115888506"/>
<dbReference type="GO" id="GO:0016020">
    <property type="term" value="C:membrane"/>
    <property type="evidence" value="ECO:0007669"/>
    <property type="project" value="UniProtKB-SubCell"/>
</dbReference>
<keyword evidence="13" id="KW-0206">Cytoskeleton</keyword>
<dbReference type="CTD" id="38235"/>
<keyword evidence="10 17" id="KW-1133">Transmembrane helix</keyword>
<dbReference type="InParanoid" id="A0A6J2YLE8"/>
<evidence type="ECO:0000256" key="8">
    <source>
        <dbReference type="ARBA" id="ARBA00022729"/>
    </source>
</evidence>
<dbReference type="PANTHER" id="PTHR13041:SF3">
    <property type="entry name" value="PROTEIN JTB"/>
    <property type="match status" value="1"/>
</dbReference>
<dbReference type="KEGG" id="soy:115888506"/>
<protein>
    <recommendedName>
        <fullName evidence="16">Protein JTB</fullName>
    </recommendedName>
</protein>
<evidence type="ECO:0000256" key="4">
    <source>
        <dbReference type="ARBA" id="ARBA00004479"/>
    </source>
</evidence>
<accession>A0A6J2YLE8</accession>
<dbReference type="FunFam" id="3.30.720.220:FF:000001">
    <property type="entry name" value="Jumping translocation breakpoint"/>
    <property type="match status" value="1"/>
</dbReference>
<dbReference type="OrthoDB" id="5971907at2759"/>
<evidence type="ECO:0000256" key="16">
    <source>
        <dbReference type="ARBA" id="ARBA00068227"/>
    </source>
</evidence>
<evidence type="ECO:0000256" key="10">
    <source>
        <dbReference type="ARBA" id="ARBA00022989"/>
    </source>
</evidence>
<keyword evidence="8" id="KW-0732">Signal</keyword>
<keyword evidence="18" id="KW-1185">Reference proteome</keyword>
<proteinExistence type="inferred from homology"/>
<evidence type="ECO:0000256" key="2">
    <source>
        <dbReference type="ARBA" id="ARBA00004186"/>
    </source>
</evidence>
<name>A0A6J2YLE8_SITOR</name>
<dbReference type="GO" id="GO:0030496">
    <property type="term" value="C:midbody"/>
    <property type="evidence" value="ECO:0007669"/>
    <property type="project" value="TreeGrafter"/>
</dbReference>
<evidence type="ECO:0000256" key="3">
    <source>
        <dbReference type="ARBA" id="ARBA00004300"/>
    </source>
</evidence>
<comment type="subcellular location">
    <subcellularLocation>
        <location evidence="3">Cytoplasm</location>
        <location evidence="3">Cytoskeleton</location>
        <location evidence="3">Microtubule organizing center</location>
        <location evidence="3">Centrosome</location>
    </subcellularLocation>
    <subcellularLocation>
        <location evidence="2">Cytoplasm</location>
        <location evidence="2">Cytoskeleton</location>
        <location evidence="2">Spindle</location>
    </subcellularLocation>
    <subcellularLocation>
        <location evidence="4">Membrane</location>
        <topology evidence="4">Single-pass type I membrane protein</topology>
    </subcellularLocation>
    <subcellularLocation>
        <location evidence="1">Mitochondrion</location>
    </subcellularLocation>
</comment>
<evidence type="ECO:0000256" key="7">
    <source>
        <dbReference type="ARBA" id="ARBA00022692"/>
    </source>
</evidence>
<dbReference type="PANTHER" id="PTHR13041">
    <property type="entry name" value="JTB PROTEIN-RELATED"/>
    <property type="match status" value="1"/>
</dbReference>
<dbReference type="GO" id="GO:0005813">
    <property type="term" value="C:centrosome"/>
    <property type="evidence" value="ECO:0007669"/>
    <property type="project" value="UniProtKB-SubCell"/>
</dbReference>
<evidence type="ECO:0000313" key="19">
    <source>
        <dbReference type="RefSeq" id="XP_030764116.1"/>
    </source>
</evidence>
<dbReference type="Gene3D" id="3.30.720.220">
    <property type="match status" value="1"/>
</dbReference>
<dbReference type="RefSeq" id="XP_030764116.1">
    <property type="nucleotide sequence ID" value="XM_030908256.1"/>
</dbReference>
<evidence type="ECO:0000256" key="13">
    <source>
        <dbReference type="ARBA" id="ARBA00023212"/>
    </source>
</evidence>
<comment type="similarity">
    <text evidence="15">Belongs to the JTB family.</text>
</comment>
<reference evidence="19" key="1">
    <citation type="submission" date="2025-08" db="UniProtKB">
        <authorList>
            <consortium name="RefSeq"/>
        </authorList>
    </citation>
    <scope>IDENTIFICATION</scope>
    <source>
        <tissue evidence="19">Gonads</tissue>
    </source>
</reference>
<keyword evidence="11" id="KW-0496">Mitochondrion</keyword>
<keyword evidence="6" id="KW-0132">Cell division</keyword>
<keyword evidence="5" id="KW-0963">Cytoplasm</keyword>
<dbReference type="GO" id="GO:0000281">
    <property type="term" value="P:mitotic cytokinesis"/>
    <property type="evidence" value="ECO:0007669"/>
    <property type="project" value="TreeGrafter"/>
</dbReference>
<evidence type="ECO:0000256" key="6">
    <source>
        <dbReference type="ARBA" id="ARBA00022618"/>
    </source>
</evidence>
<evidence type="ECO:0000256" key="9">
    <source>
        <dbReference type="ARBA" id="ARBA00022776"/>
    </source>
</evidence>
<evidence type="ECO:0000256" key="12">
    <source>
        <dbReference type="ARBA" id="ARBA00023136"/>
    </source>
</evidence>
<sequence>MIESCPKKRMLLGITFLGVLTIVVLIVESHWTDNNRATSRRNNFIVEQNSTCFEKEPFEVIKDCEPCTPFELRSKSIGVCIHTHYKEVLKCANGEIVTRSCDRAAYYDEQEFWRFEGFMLAMSILSTLCVVARKKVLNKRMLQRVQRQLANCV</sequence>
<evidence type="ECO:0000256" key="14">
    <source>
        <dbReference type="ARBA" id="ARBA00023306"/>
    </source>
</evidence>
<evidence type="ECO:0000256" key="11">
    <source>
        <dbReference type="ARBA" id="ARBA00023128"/>
    </source>
</evidence>
<dbReference type="GO" id="GO:0005819">
    <property type="term" value="C:spindle"/>
    <property type="evidence" value="ECO:0007669"/>
    <property type="project" value="UniProtKB-SubCell"/>
</dbReference>
<evidence type="ECO:0000256" key="1">
    <source>
        <dbReference type="ARBA" id="ARBA00004173"/>
    </source>
</evidence>
<dbReference type="InterPro" id="IPR008657">
    <property type="entry name" value="JTB"/>
</dbReference>
<evidence type="ECO:0000313" key="18">
    <source>
        <dbReference type="Proteomes" id="UP000504635"/>
    </source>
</evidence>
<gene>
    <name evidence="19" type="primary">LOC115888506</name>
</gene>
<dbReference type="Pfam" id="PF05439">
    <property type="entry name" value="JTB"/>
    <property type="match status" value="1"/>
</dbReference>
<keyword evidence="9" id="KW-0498">Mitosis</keyword>
<keyword evidence="14" id="KW-0131">Cell cycle</keyword>
<keyword evidence="7 17" id="KW-0812">Transmembrane</keyword>
<keyword evidence="12 17" id="KW-0472">Membrane</keyword>